<keyword evidence="10" id="KW-1185">Reference proteome</keyword>
<name>A0A7S6UJ73_9GAMM</name>
<accession>A0A7S6UJ73</accession>
<organism evidence="9 10">
    <name type="scientific">Novilysobacter avium</name>
    <dbReference type="NCBI Taxonomy" id="2781023"/>
    <lineage>
        <taxon>Bacteria</taxon>
        <taxon>Pseudomonadati</taxon>
        <taxon>Pseudomonadota</taxon>
        <taxon>Gammaproteobacteria</taxon>
        <taxon>Lysobacterales</taxon>
        <taxon>Lysobacteraceae</taxon>
        <taxon>Novilysobacter</taxon>
    </lineage>
</organism>
<dbReference type="PANTHER" id="PTHR43731:SF14">
    <property type="entry name" value="PRESENILIN-ASSOCIATED RHOMBOID-LIKE PROTEIN, MITOCHONDRIAL"/>
    <property type="match status" value="1"/>
</dbReference>
<comment type="subcellular location">
    <subcellularLocation>
        <location evidence="1">Membrane</location>
        <topology evidence="1">Multi-pass membrane protein</topology>
    </subcellularLocation>
</comment>
<dbReference type="InterPro" id="IPR022764">
    <property type="entry name" value="Peptidase_S54_rhomboid_dom"/>
</dbReference>
<evidence type="ECO:0000256" key="2">
    <source>
        <dbReference type="ARBA" id="ARBA00009045"/>
    </source>
</evidence>
<dbReference type="PANTHER" id="PTHR43731">
    <property type="entry name" value="RHOMBOID PROTEASE"/>
    <property type="match status" value="1"/>
</dbReference>
<protein>
    <submittedName>
        <fullName evidence="9">Rhomboid family intramembrane serine protease</fullName>
    </submittedName>
</protein>
<dbReference type="SUPFAM" id="SSF144091">
    <property type="entry name" value="Rhomboid-like"/>
    <property type="match status" value="1"/>
</dbReference>
<evidence type="ECO:0000256" key="3">
    <source>
        <dbReference type="ARBA" id="ARBA00022692"/>
    </source>
</evidence>
<keyword evidence="5 7" id="KW-1133">Transmembrane helix</keyword>
<sequence>MLILPLHHPLSRATFPLVTTVLILVNVLVFFGWQSGDEAAMARTQQHYLQSDLGRYEVPAYERYLLGKRRMDLLEQFKHVPASAQPGYVATHTLTDIAFIAALRSGELFDDEADWNAWKVARPAYDAQIDQVFTLRHLLRSSEIDPWRMVSSAFLHGGIVHLLGNMLFLLALGLLVEGAIGSGRFLGVYLLGAVGASAASLMWRWGEAGAGLGASGAVAGLMGAFCVVWGRQPVRFFYWVGVVFDYVRAPAIWLLPLWLGWEVWNLIANDHLEIGFDAHAGGIVSGAIMGAVLVATGQVRHDFIRDAGTQARTDGRWQRAQLHLCRMQLAEADRLLEELALEQPARFDVRLALYRVARNGQRSGAMAGRGARLLAIDTLDSEEVREQIAVLAELDAAALAPKPSDRLALARRWLDAAQLDAAEAALLPGSGNDPSEQARLWFRLALGWRDQRADDAHQRVLRLLTERYPQQPEADKARFLLAELIGQEEIGPAVTVLR</sequence>
<feature type="transmembrane region" description="Helical" evidence="7">
    <location>
        <begin position="212"/>
        <end position="229"/>
    </location>
</feature>
<feature type="domain" description="Peptidase S54 rhomboid" evidence="8">
    <location>
        <begin position="146"/>
        <end position="294"/>
    </location>
</feature>
<feature type="transmembrane region" description="Helical" evidence="7">
    <location>
        <begin position="188"/>
        <end position="206"/>
    </location>
</feature>
<reference evidence="9 10" key="1">
    <citation type="submission" date="2020-10" db="EMBL/GenBank/DDBJ databases">
        <title>complete genome sequencing of Lysobacter sp. H23M41.</title>
        <authorList>
            <person name="Bae J.-W."/>
            <person name="Lee S.-Y."/>
        </authorList>
    </citation>
    <scope>NUCLEOTIDE SEQUENCE [LARGE SCALE GENOMIC DNA]</scope>
    <source>
        <strain evidence="9 10">H23M41</strain>
    </source>
</reference>
<evidence type="ECO:0000313" key="10">
    <source>
        <dbReference type="Proteomes" id="UP000593932"/>
    </source>
</evidence>
<dbReference type="Proteomes" id="UP000593932">
    <property type="component" value="Chromosome"/>
</dbReference>
<keyword evidence="3 7" id="KW-0812">Transmembrane</keyword>
<feature type="transmembrane region" description="Helical" evidence="7">
    <location>
        <begin position="236"/>
        <end position="258"/>
    </location>
</feature>
<dbReference type="GO" id="GO:0008233">
    <property type="term" value="F:peptidase activity"/>
    <property type="evidence" value="ECO:0007669"/>
    <property type="project" value="UniProtKB-KW"/>
</dbReference>
<keyword evidence="6 7" id="KW-0472">Membrane</keyword>
<evidence type="ECO:0000256" key="5">
    <source>
        <dbReference type="ARBA" id="ARBA00022989"/>
    </source>
</evidence>
<dbReference type="EMBL" id="CP063657">
    <property type="protein sequence ID" value="QOW21241.1"/>
    <property type="molecule type" value="Genomic_DNA"/>
</dbReference>
<evidence type="ECO:0000256" key="4">
    <source>
        <dbReference type="ARBA" id="ARBA00022801"/>
    </source>
</evidence>
<keyword evidence="4" id="KW-0378">Hydrolase</keyword>
<dbReference type="GO" id="GO:0006508">
    <property type="term" value="P:proteolysis"/>
    <property type="evidence" value="ECO:0007669"/>
    <property type="project" value="UniProtKB-KW"/>
</dbReference>
<evidence type="ECO:0000256" key="1">
    <source>
        <dbReference type="ARBA" id="ARBA00004141"/>
    </source>
</evidence>
<feature type="transmembrane region" description="Helical" evidence="7">
    <location>
        <begin position="153"/>
        <end position="176"/>
    </location>
</feature>
<dbReference type="Pfam" id="PF01694">
    <property type="entry name" value="Rhomboid"/>
    <property type="match status" value="1"/>
</dbReference>
<evidence type="ECO:0000256" key="7">
    <source>
        <dbReference type="SAM" id="Phobius"/>
    </source>
</evidence>
<comment type="similarity">
    <text evidence="2">Belongs to the peptidase S54 family.</text>
</comment>
<gene>
    <name evidence="9" type="ORF">INQ42_08080</name>
</gene>
<dbReference type="RefSeq" id="WP_194033826.1">
    <property type="nucleotide sequence ID" value="NZ_CP063657.1"/>
</dbReference>
<feature type="transmembrane region" description="Helical" evidence="7">
    <location>
        <begin position="278"/>
        <end position="296"/>
    </location>
</feature>
<feature type="transmembrane region" description="Helical" evidence="7">
    <location>
        <begin position="12"/>
        <end position="33"/>
    </location>
</feature>
<dbReference type="Gene3D" id="1.20.1540.10">
    <property type="entry name" value="Rhomboid-like"/>
    <property type="match status" value="1"/>
</dbReference>
<keyword evidence="9" id="KW-0645">Protease</keyword>
<dbReference type="InterPro" id="IPR035952">
    <property type="entry name" value="Rhomboid-like_sf"/>
</dbReference>
<evidence type="ECO:0000256" key="6">
    <source>
        <dbReference type="ARBA" id="ARBA00023136"/>
    </source>
</evidence>
<dbReference type="InterPro" id="IPR050925">
    <property type="entry name" value="Rhomboid_protease_S54"/>
</dbReference>
<proteinExistence type="inferred from homology"/>
<evidence type="ECO:0000259" key="8">
    <source>
        <dbReference type="Pfam" id="PF01694"/>
    </source>
</evidence>
<evidence type="ECO:0000313" key="9">
    <source>
        <dbReference type="EMBL" id="QOW21241.1"/>
    </source>
</evidence>